<dbReference type="NCBIfam" id="TIGR01098">
    <property type="entry name" value="3A0109s03R"/>
    <property type="match status" value="1"/>
</dbReference>
<dbReference type="GO" id="GO:0043190">
    <property type="term" value="C:ATP-binding cassette (ABC) transporter complex"/>
    <property type="evidence" value="ECO:0007669"/>
    <property type="project" value="InterPro"/>
</dbReference>
<dbReference type="SMART" id="SM00062">
    <property type="entry name" value="PBPb"/>
    <property type="match status" value="1"/>
</dbReference>
<name>A0A150LDN8_9BACI</name>
<dbReference type="Gene3D" id="3.40.190.10">
    <property type="entry name" value="Periplasmic binding protein-like II"/>
    <property type="match status" value="2"/>
</dbReference>
<dbReference type="InterPro" id="IPR001638">
    <property type="entry name" value="Solute-binding_3/MltF_N"/>
</dbReference>
<reference evidence="8 10" key="2">
    <citation type="submission" date="2018-03" db="EMBL/GenBank/DDBJ databases">
        <authorList>
            <person name="Keele B.F."/>
        </authorList>
    </citation>
    <scope>NUCLEOTIDE SEQUENCE [LARGE SCALE GENOMIC DNA]</scope>
    <source>
        <strain evidence="8">ZCTH4_d</strain>
    </source>
</reference>
<evidence type="ECO:0000313" key="10">
    <source>
        <dbReference type="Proteomes" id="UP000257014"/>
    </source>
</evidence>
<keyword evidence="3" id="KW-0564">Palmitate</keyword>
<dbReference type="Proteomes" id="UP000257014">
    <property type="component" value="Unassembled WGS sequence"/>
</dbReference>
<evidence type="ECO:0000256" key="4">
    <source>
        <dbReference type="ARBA" id="ARBA00023288"/>
    </source>
</evidence>
<dbReference type="OrthoDB" id="9776786at2"/>
<dbReference type="SUPFAM" id="SSF53850">
    <property type="entry name" value="Periplasmic binding protein-like II"/>
    <property type="match status" value="1"/>
</dbReference>
<dbReference type="GO" id="GO:0055085">
    <property type="term" value="P:transmembrane transport"/>
    <property type="evidence" value="ECO:0007669"/>
    <property type="project" value="InterPro"/>
</dbReference>
<organism evidence="7 9">
    <name type="scientific">Caldibacillus debilis</name>
    <dbReference type="NCBI Taxonomy" id="301148"/>
    <lineage>
        <taxon>Bacteria</taxon>
        <taxon>Bacillati</taxon>
        <taxon>Bacillota</taxon>
        <taxon>Bacilli</taxon>
        <taxon>Bacillales</taxon>
        <taxon>Bacillaceae</taxon>
        <taxon>Caldibacillus</taxon>
    </lineage>
</organism>
<dbReference type="PANTHER" id="PTHR35841:SF1">
    <property type="entry name" value="PHOSPHONATES-BINDING PERIPLASMIC PROTEIN"/>
    <property type="match status" value="1"/>
</dbReference>
<evidence type="ECO:0000313" key="7">
    <source>
        <dbReference type="EMBL" id="KYD10340.1"/>
    </source>
</evidence>
<protein>
    <submittedName>
        <fullName evidence="8">Phosphate/phosphite/phosphonate ABC transporter substrate-binding protein</fullName>
    </submittedName>
</protein>
<accession>A0A150LDN8</accession>
<dbReference type="STRING" id="301148.B4135_3515"/>
<keyword evidence="2 5" id="KW-0732">Signal</keyword>
<keyword evidence="4" id="KW-0449">Lipoprotein</keyword>
<dbReference type="EMBL" id="QEWE01000030">
    <property type="protein sequence ID" value="REJ25845.1"/>
    <property type="molecule type" value="Genomic_DNA"/>
</dbReference>
<comment type="caution">
    <text evidence="7">The sequence shown here is derived from an EMBL/GenBank/DDBJ whole genome shotgun (WGS) entry which is preliminary data.</text>
</comment>
<feature type="signal peptide" evidence="5">
    <location>
        <begin position="1"/>
        <end position="21"/>
    </location>
</feature>
<gene>
    <name evidence="7" type="ORF">B4135_3515</name>
    <name evidence="8" type="ORF">C6P37_14505</name>
</gene>
<comment type="similarity">
    <text evidence="1">Belongs to the phosphate/phosphite/phosphonate binding protein family.</text>
</comment>
<dbReference type="RefSeq" id="WP_020153314.1">
    <property type="nucleotide sequence ID" value="NZ_LQYT01000119.1"/>
</dbReference>
<evidence type="ECO:0000256" key="2">
    <source>
        <dbReference type="ARBA" id="ARBA00022729"/>
    </source>
</evidence>
<evidence type="ECO:0000313" key="8">
    <source>
        <dbReference type="EMBL" id="REJ25845.1"/>
    </source>
</evidence>
<evidence type="ECO:0000256" key="5">
    <source>
        <dbReference type="SAM" id="SignalP"/>
    </source>
</evidence>
<dbReference type="PANTHER" id="PTHR35841">
    <property type="entry name" value="PHOSPHONATES-BINDING PERIPLASMIC PROTEIN"/>
    <property type="match status" value="1"/>
</dbReference>
<feature type="domain" description="Solute-binding protein family 3/N-terminal" evidence="6">
    <location>
        <begin position="38"/>
        <end position="279"/>
    </location>
</feature>
<reference evidence="7 9" key="1">
    <citation type="submission" date="2016-01" db="EMBL/GenBank/DDBJ databases">
        <title>Draft Genome Sequences of Seven Thermophilic Sporeformers Isolated from Foods.</title>
        <authorList>
            <person name="Berendsen E.M."/>
            <person name="Wells-Bennik M.H."/>
            <person name="Krawcyk A.O."/>
            <person name="De Jong A."/>
            <person name="Holsappel S."/>
            <person name="Eijlander R.T."/>
            <person name="Kuipers O.P."/>
        </authorList>
    </citation>
    <scope>NUCLEOTIDE SEQUENCE [LARGE SCALE GENOMIC DNA]</scope>
    <source>
        <strain evidence="7 9">B4135</strain>
    </source>
</reference>
<evidence type="ECO:0000259" key="6">
    <source>
        <dbReference type="SMART" id="SM00062"/>
    </source>
</evidence>
<evidence type="ECO:0000313" key="9">
    <source>
        <dbReference type="Proteomes" id="UP000075683"/>
    </source>
</evidence>
<dbReference type="Pfam" id="PF12974">
    <property type="entry name" value="Phosphonate-bd"/>
    <property type="match status" value="1"/>
</dbReference>
<evidence type="ECO:0000256" key="3">
    <source>
        <dbReference type="ARBA" id="ARBA00023139"/>
    </source>
</evidence>
<dbReference type="PROSITE" id="PS51257">
    <property type="entry name" value="PROKAR_LIPOPROTEIN"/>
    <property type="match status" value="1"/>
</dbReference>
<dbReference type="CDD" id="cd01071">
    <property type="entry name" value="PBP2_PhnD_like"/>
    <property type="match status" value="1"/>
</dbReference>
<dbReference type="InterPro" id="IPR005770">
    <property type="entry name" value="PhnD"/>
</dbReference>
<dbReference type="EMBL" id="LQYT01000119">
    <property type="protein sequence ID" value="KYD10340.1"/>
    <property type="molecule type" value="Genomic_DNA"/>
</dbReference>
<dbReference type="AlphaFoldDB" id="A0A150LDN8"/>
<evidence type="ECO:0000256" key="1">
    <source>
        <dbReference type="ARBA" id="ARBA00007162"/>
    </source>
</evidence>
<dbReference type="PATRIC" id="fig|301148.3.peg.1553"/>
<dbReference type="Proteomes" id="UP000075683">
    <property type="component" value="Unassembled WGS sequence"/>
</dbReference>
<proteinExistence type="inferred from homology"/>
<sequence>MKKFFSLIAVFALVFGLSACGSDSDEGKGGKEKNKPKELVMGFVPSQDSDKIAETVKPLADRLSEELDMKVSAVTMTSYNALIEAMGANQVQIGFIPAFGYVIAHEQYGVEVLLKSIRYGSGTYRAQYVVRADSGIDSLEDLKGKVWAYADPTSTSGFLFPASQLMEKFNLKSKEELQTKFFKDYLVAGGHDNAAIAVYEGDADVATTFEDVRTELKDEYPDVMEKLKVIGYTDPIPNDTISVTKELDDELVQKIKEIFLSFNDDKEMIKIMNEVYNWDAIAEASDDEYQVVKETYEKFKEDISLE</sequence>
<feature type="chain" id="PRO_5038212483" evidence="5">
    <location>
        <begin position="22"/>
        <end position="306"/>
    </location>
</feature>